<evidence type="ECO:0000313" key="3">
    <source>
        <dbReference type="Proteomes" id="UP000272706"/>
    </source>
</evidence>
<dbReference type="GO" id="GO:0004803">
    <property type="term" value="F:transposase activity"/>
    <property type="evidence" value="ECO:0007669"/>
    <property type="project" value="InterPro"/>
</dbReference>
<keyword evidence="3" id="KW-1185">Reference proteome</keyword>
<dbReference type="AlphaFoldDB" id="A0A3A5JWH1"/>
<organism evidence="2 3">
    <name type="scientific">Mesorhizobium waimense</name>
    <dbReference type="NCBI Taxonomy" id="1300307"/>
    <lineage>
        <taxon>Bacteria</taxon>
        <taxon>Pseudomonadati</taxon>
        <taxon>Pseudomonadota</taxon>
        <taxon>Alphaproteobacteria</taxon>
        <taxon>Hyphomicrobiales</taxon>
        <taxon>Phyllobacteriaceae</taxon>
        <taxon>Mesorhizobium</taxon>
    </lineage>
</organism>
<dbReference type="RefSeq" id="WP_120019384.1">
    <property type="nucleotide sequence ID" value="NZ_QZWZ01000109.1"/>
</dbReference>
<dbReference type="EMBL" id="QZWZ01000109">
    <property type="protein sequence ID" value="RJT21511.1"/>
    <property type="molecule type" value="Genomic_DNA"/>
</dbReference>
<dbReference type="InterPro" id="IPR002559">
    <property type="entry name" value="Transposase_11"/>
</dbReference>
<evidence type="ECO:0000313" key="2">
    <source>
        <dbReference type="EMBL" id="RJT21511.1"/>
    </source>
</evidence>
<evidence type="ECO:0000259" key="1">
    <source>
        <dbReference type="Pfam" id="PF01609"/>
    </source>
</evidence>
<protein>
    <recommendedName>
        <fullName evidence="1">Transposase IS4-like domain-containing protein</fullName>
    </recommendedName>
</protein>
<dbReference type="Proteomes" id="UP000272706">
    <property type="component" value="Unassembled WGS sequence"/>
</dbReference>
<sequence>MRDLFQALSQDGDFEWLCGDATVIPAHQHASGAQAKGGPDAQGLGRYKGGLGTKLHVATDSLGNPASLLASPGHRGEVLFGAPLIKVIACRFVIADRAYYAEHFHDTIWTLVPSRSSRHVQPPQAACL</sequence>
<name>A0A3A5JWH1_9HYPH</name>
<dbReference type="GO" id="GO:0003677">
    <property type="term" value="F:DNA binding"/>
    <property type="evidence" value="ECO:0007669"/>
    <property type="project" value="InterPro"/>
</dbReference>
<reference evidence="2 3" key="1">
    <citation type="submission" date="2018-09" db="EMBL/GenBank/DDBJ databases">
        <title>Mesorhizobium carmichaelinearum sp. nov. isolated from Carmichaelinea spp. root nodules in New Zealand.</title>
        <authorList>
            <person name="De Meyer S.E."/>
        </authorList>
    </citation>
    <scope>NUCLEOTIDE SEQUENCE [LARGE SCALE GENOMIC DNA]</scope>
    <source>
        <strain evidence="2 3">ICMP19557</strain>
    </source>
</reference>
<comment type="caution">
    <text evidence="2">The sequence shown here is derived from an EMBL/GenBank/DDBJ whole genome shotgun (WGS) entry which is preliminary data.</text>
</comment>
<proteinExistence type="predicted"/>
<gene>
    <name evidence="2" type="ORF">D3227_39615</name>
</gene>
<dbReference type="Pfam" id="PF01609">
    <property type="entry name" value="DDE_Tnp_1"/>
    <property type="match status" value="1"/>
</dbReference>
<dbReference type="GO" id="GO:0006313">
    <property type="term" value="P:DNA transposition"/>
    <property type="evidence" value="ECO:0007669"/>
    <property type="project" value="InterPro"/>
</dbReference>
<dbReference type="OrthoDB" id="9798237at2"/>
<accession>A0A3A5JWH1</accession>
<feature type="domain" description="Transposase IS4-like" evidence="1">
    <location>
        <begin position="19"/>
        <end position="108"/>
    </location>
</feature>